<dbReference type="UniPathway" id="UPA00053">
    <property type="reaction ID" value="UER00088"/>
</dbReference>
<dbReference type="OrthoDB" id="9800332at2"/>
<evidence type="ECO:0000256" key="6">
    <source>
        <dbReference type="ARBA" id="ARBA00023141"/>
    </source>
</evidence>
<dbReference type="PANTHER" id="PTHR21087:SF16">
    <property type="entry name" value="SHIKIMATE KINASE 1, CHLOROPLASTIC"/>
    <property type="match status" value="1"/>
</dbReference>
<evidence type="ECO:0000313" key="8">
    <source>
        <dbReference type="EMBL" id="ARN85276.1"/>
    </source>
</evidence>
<evidence type="ECO:0000256" key="3">
    <source>
        <dbReference type="ARBA" id="ARBA00022741"/>
    </source>
</evidence>
<dbReference type="InterPro" id="IPR027417">
    <property type="entry name" value="P-loop_NTPase"/>
</dbReference>
<evidence type="ECO:0000256" key="4">
    <source>
        <dbReference type="ARBA" id="ARBA00022777"/>
    </source>
</evidence>
<reference evidence="8 9" key="1">
    <citation type="submission" date="2014-06" db="EMBL/GenBank/DDBJ databases">
        <title>The genome of the endonuclear symbiont Nucleicultrix amoebiphila.</title>
        <authorList>
            <person name="Schulz F."/>
            <person name="Horn M."/>
        </authorList>
    </citation>
    <scope>NUCLEOTIDE SEQUENCE [LARGE SCALE GENOMIC DNA]</scope>
    <source>
        <strain evidence="8 9">FS5</strain>
    </source>
</reference>
<comment type="catalytic activity">
    <reaction evidence="7">
        <text>shikimate + ATP = 3-phosphoshikimate + ADP + H(+)</text>
        <dbReference type="Rhea" id="RHEA:13121"/>
        <dbReference type="ChEBI" id="CHEBI:15378"/>
        <dbReference type="ChEBI" id="CHEBI:30616"/>
        <dbReference type="ChEBI" id="CHEBI:36208"/>
        <dbReference type="ChEBI" id="CHEBI:145989"/>
        <dbReference type="ChEBI" id="CHEBI:456216"/>
        <dbReference type="EC" id="2.7.1.71"/>
    </reaction>
</comment>
<dbReference type="STRING" id="1414854.GQ61_08225"/>
<feature type="binding site" evidence="7">
    <location>
        <position position="21"/>
    </location>
    <ligand>
        <name>Mg(2+)</name>
        <dbReference type="ChEBI" id="CHEBI:18420"/>
    </ligand>
</feature>
<feature type="binding site" evidence="7">
    <location>
        <position position="63"/>
    </location>
    <ligand>
        <name>substrate</name>
    </ligand>
</feature>
<dbReference type="GO" id="GO:0004765">
    <property type="term" value="F:shikimate kinase activity"/>
    <property type="evidence" value="ECO:0007669"/>
    <property type="project" value="UniProtKB-UniRule"/>
</dbReference>
<comment type="caution">
    <text evidence="7">Lacks conserved residue(s) required for the propagation of feature annotation.</text>
</comment>
<dbReference type="GO" id="GO:0009073">
    <property type="term" value="P:aromatic amino acid family biosynthetic process"/>
    <property type="evidence" value="ECO:0007669"/>
    <property type="project" value="UniProtKB-KW"/>
</dbReference>
<feature type="binding site" evidence="7">
    <location>
        <position position="158"/>
    </location>
    <ligand>
        <name>ATP</name>
        <dbReference type="ChEBI" id="CHEBI:30616"/>
    </ligand>
</feature>
<evidence type="ECO:0000256" key="5">
    <source>
        <dbReference type="ARBA" id="ARBA00022840"/>
    </source>
</evidence>
<protein>
    <recommendedName>
        <fullName evidence="7">Shikimate kinase</fullName>
        <shortName evidence="7">SK</shortName>
        <ecNumber evidence="7">2.7.1.71</ecNumber>
    </recommendedName>
</protein>
<keyword evidence="2 7" id="KW-0808">Transferase</keyword>
<comment type="cofactor">
    <cofactor evidence="7">
        <name>Mg(2+)</name>
        <dbReference type="ChEBI" id="CHEBI:18420"/>
    </cofactor>
    <text evidence="7">Binds 1 Mg(2+) ion per subunit.</text>
</comment>
<dbReference type="SUPFAM" id="SSF52540">
    <property type="entry name" value="P-loop containing nucleoside triphosphate hydrolases"/>
    <property type="match status" value="1"/>
</dbReference>
<keyword evidence="7" id="KW-0963">Cytoplasm</keyword>
<keyword evidence="4 7" id="KW-0418">Kinase</keyword>
<keyword evidence="6 7" id="KW-0057">Aromatic amino acid biosynthesis</keyword>
<dbReference type="RefSeq" id="WP_085784826.1">
    <property type="nucleotide sequence ID" value="NZ_CP008743.1"/>
</dbReference>
<feature type="binding site" evidence="7">
    <location>
        <begin position="17"/>
        <end position="22"/>
    </location>
    <ligand>
        <name>ATP</name>
        <dbReference type="ChEBI" id="CHEBI:30616"/>
    </ligand>
</feature>
<keyword evidence="7" id="KW-0479">Metal-binding</keyword>
<feature type="binding site" evidence="7">
    <location>
        <position position="39"/>
    </location>
    <ligand>
        <name>substrate</name>
    </ligand>
</feature>
<dbReference type="Pfam" id="PF01202">
    <property type="entry name" value="SKI"/>
    <property type="match status" value="1"/>
</dbReference>
<evidence type="ECO:0000256" key="2">
    <source>
        <dbReference type="ARBA" id="ARBA00022679"/>
    </source>
</evidence>
<dbReference type="InterPro" id="IPR000623">
    <property type="entry name" value="Shikimate_kinase/TSH1"/>
</dbReference>
<evidence type="ECO:0000256" key="1">
    <source>
        <dbReference type="ARBA" id="ARBA00022605"/>
    </source>
</evidence>
<dbReference type="InterPro" id="IPR031322">
    <property type="entry name" value="Shikimate/glucono_kinase"/>
</dbReference>
<dbReference type="GO" id="GO:0005524">
    <property type="term" value="F:ATP binding"/>
    <property type="evidence" value="ECO:0007669"/>
    <property type="project" value="UniProtKB-UniRule"/>
</dbReference>
<keyword evidence="1 7" id="KW-0028">Amino-acid biosynthesis</keyword>
<proteinExistence type="inferred from homology"/>
<sequence length="181" mass="20733">MTFYKVPKTIALVGMMGVGKTSIGRLLAKRLGLTFKDSDHEVEAAANCTVADIFAWYGEKAFRDTERLVIKRLADEPPHVLSTGVEVFINPDSREIIKKKCISVWLYASLETIYPRVARRSHRPQLEHGDKHEILEDLMKQYYPIYEQADIRVDCDHQPAETTVDRIILEIEKIFLLKSGT</sequence>
<comment type="subcellular location">
    <subcellularLocation>
        <location evidence="7">Cytoplasm</location>
    </subcellularLocation>
</comment>
<dbReference type="GO" id="GO:0009423">
    <property type="term" value="P:chorismate biosynthetic process"/>
    <property type="evidence" value="ECO:0007669"/>
    <property type="project" value="UniProtKB-UniRule"/>
</dbReference>
<keyword evidence="7" id="KW-0460">Magnesium</keyword>
<keyword evidence="9" id="KW-1185">Reference proteome</keyword>
<dbReference type="HAMAP" id="MF_00109">
    <property type="entry name" value="Shikimate_kinase"/>
    <property type="match status" value="1"/>
</dbReference>
<name>A0A1W6N6A9_9PROT</name>
<evidence type="ECO:0000313" key="9">
    <source>
        <dbReference type="Proteomes" id="UP000237351"/>
    </source>
</evidence>
<dbReference type="PANTHER" id="PTHR21087">
    <property type="entry name" value="SHIKIMATE KINASE"/>
    <property type="match status" value="1"/>
</dbReference>
<comment type="subunit">
    <text evidence="7">Monomer.</text>
</comment>
<dbReference type="EC" id="2.7.1.71" evidence="7"/>
<dbReference type="EMBL" id="CP008743">
    <property type="protein sequence ID" value="ARN85276.1"/>
    <property type="molecule type" value="Genomic_DNA"/>
</dbReference>
<comment type="pathway">
    <text evidence="7">Metabolic intermediate biosynthesis; chorismate biosynthesis; chorismate from D-erythrose 4-phosphate and phosphoenolpyruvate: step 5/7.</text>
</comment>
<dbReference type="AlphaFoldDB" id="A0A1W6N6A9"/>
<dbReference type="GO" id="GO:0005829">
    <property type="term" value="C:cytosol"/>
    <property type="evidence" value="ECO:0007669"/>
    <property type="project" value="TreeGrafter"/>
</dbReference>
<evidence type="ECO:0000256" key="7">
    <source>
        <dbReference type="HAMAP-Rule" id="MF_00109"/>
    </source>
</evidence>
<feature type="binding site" evidence="7">
    <location>
        <position position="123"/>
    </location>
    <ligand>
        <name>ATP</name>
        <dbReference type="ChEBI" id="CHEBI:30616"/>
    </ligand>
</feature>
<dbReference type="KEGG" id="naf:GQ61_08225"/>
<dbReference type="Proteomes" id="UP000237351">
    <property type="component" value="Chromosome"/>
</dbReference>
<organism evidence="8 9">
    <name type="scientific">Candidatus Nucleicultrix amoebiphila FS5</name>
    <dbReference type="NCBI Taxonomy" id="1414854"/>
    <lineage>
        <taxon>Bacteria</taxon>
        <taxon>Pseudomonadati</taxon>
        <taxon>Pseudomonadota</taxon>
        <taxon>Alphaproteobacteria</taxon>
        <taxon>Holosporales</taxon>
        <taxon>Candidatus Nucleicultricaceae</taxon>
        <taxon>Candidatus Nucleicultrix</taxon>
    </lineage>
</organism>
<comment type="similarity">
    <text evidence="7">Belongs to the shikimate kinase family.</text>
</comment>
<dbReference type="GO" id="GO:0000287">
    <property type="term" value="F:magnesium ion binding"/>
    <property type="evidence" value="ECO:0007669"/>
    <property type="project" value="UniProtKB-UniRule"/>
</dbReference>
<dbReference type="PRINTS" id="PR01100">
    <property type="entry name" value="SHIKIMTKNASE"/>
</dbReference>
<dbReference type="Gene3D" id="3.40.50.300">
    <property type="entry name" value="P-loop containing nucleotide triphosphate hydrolases"/>
    <property type="match status" value="1"/>
</dbReference>
<dbReference type="GO" id="GO:0008652">
    <property type="term" value="P:amino acid biosynthetic process"/>
    <property type="evidence" value="ECO:0007669"/>
    <property type="project" value="UniProtKB-KW"/>
</dbReference>
<keyword evidence="5 7" id="KW-0067">ATP-binding</keyword>
<keyword evidence="3 7" id="KW-0547">Nucleotide-binding</keyword>
<gene>
    <name evidence="7" type="primary">aroK</name>
    <name evidence="8" type="ORF">GQ61_08225</name>
</gene>
<dbReference type="NCBIfam" id="NF010552">
    <property type="entry name" value="PRK13946.1"/>
    <property type="match status" value="1"/>
</dbReference>
<dbReference type="CDD" id="cd00464">
    <property type="entry name" value="SK"/>
    <property type="match status" value="1"/>
</dbReference>
<comment type="function">
    <text evidence="7">Catalyzes the specific phosphorylation of the 3-hydroxyl group of shikimic acid using ATP as a cosubstrate.</text>
</comment>
<accession>A0A1W6N6A9</accession>